<dbReference type="Gene3D" id="1.10.287.130">
    <property type="match status" value="1"/>
</dbReference>
<protein>
    <recommendedName>
        <fullName evidence="3">histidine kinase</fullName>
        <ecNumber evidence="3">2.7.13.3</ecNumber>
    </recommendedName>
</protein>
<dbReference type="SMART" id="SM00388">
    <property type="entry name" value="HisKA"/>
    <property type="match status" value="1"/>
</dbReference>
<dbReference type="PRINTS" id="PR00344">
    <property type="entry name" value="BCTRLSENSOR"/>
</dbReference>
<feature type="modified residue" description="4-aspartylphosphate" evidence="7">
    <location>
        <position position="831"/>
    </location>
</feature>
<dbReference type="PROSITE" id="PS50885">
    <property type="entry name" value="HAMP"/>
    <property type="match status" value="1"/>
</dbReference>
<feature type="transmembrane region" description="Helical" evidence="8">
    <location>
        <begin position="322"/>
        <end position="342"/>
    </location>
</feature>
<feature type="domain" description="PAS" evidence="11">
    <location>
        <begin position="402"/>
        <end position="439"/>
    </location>
</feature>
<comment type="catalytic activity">
    <reaction evidence="1">
        <text>ATP + protein L-histidine = ADP + protein N-phospho-L-histidine.</text>
        <dbReference type="EC" id="2.7.13.3"/>
    </reaction>
</comment>
<keyword evidence="8" id="KW-0472">Membrane</keyword>
<evidence type="ECO:0000256" key="4">
    <source>
        <dbReference type="ARBA" id="ARBA00022553"/>
    </source>
</evidence>
<evidence type="ECO:0000256" key="1">
    <source>
        <dbReference type="ARBA" id="ARBA00000085"/>
    </source>
</evidence>
<evidence type="ECO:0000256" key="7">
    <source>
        <dbReference type="PROSITE-ProRule" id="PRU00169"/>
    </source>
</evidence>
<dbReference type="SMART" id="SM00448">
    <property type="entry name" value="REC"/>
    <property type="match status" value="1"/>
</dbReference>
<keyword evidence="14" id="KW-1185">Reference proteome</keyword>
<dbReference type="InterPro" id="IPR005467">
    <property type="entry name" value="His_kinase_dom"/>
</dbReference>
<evidence type="ECO:0000259" key="11">
    <source>
        <dbReference type="PROSITE" id="PS50112"/>
    </source>
</evidence>
<dbReference type="InterPro" id="IPR036890">
    <property type="entry name" value="HATPase_C_sf"/>
</dbReference>
<dbReference type="Pfam" id="PF13426">
    <property type="entry name" value="PAS_9"/>
    <property type="match status" value="1"/>
</dbReference>
<dbReference type="Gene3D" id="3.30.565.10">
    <property type="entry name" value="Histidine kinase-like ATPase, C-terminal domain"/>
    <property type="match status" value="1"/>
</dbReference>
<dbReference type="SUPFAM" id="SSF52172">
    <property type="entry name" value="CheY-like"/>
    <property type="match status" value="1"/>
</dbReference>
<dbReference type="PROSITE" id="PS50110">
    <property type="entry name" value="RESPONSE_REGULATORY"/>
    <property type="match status" value="1"/>
</dbReference>
<dbReference type="Pfam" id="PF02518">
    <property type="entry name" value="HATPase_c"/>
    <property type="match status" value="1"/>
</dbReference>
<dbReference type="PROSITE" id="PS50109">
    <property type="entry name" value="HIS_KIN"/>
    <property type="match status" value="1"/>
</dbReference>
<keyword evidence="6" id="KW-0418">Kinase</keyword>
<evidence type="ECO:0000256" key="3">
    <source>
        <dbReference type="ARBA" id="ARBA00012438"/>
    </source>
</evidence>
<dbReference type="CDD" id="cd00082">
    <property type="entry name" value="HisKA"/>
    <property type="match status" value="1"/>
</dbReference>
<evidence type="ECO:0000259" key="12">
    <source>
        <dbReference type="PROSITE" id="PS50885"/>
    </source>
</evidence>
<dbReference type="Pfam" id="PF00672">
    <property type="entry name" value="HAMP"/>
    <property type="match status" value="1"/>
</dbReference>
<dbReference type="SUPFAM" id="SSF55785">
    <property type="entry name" value="PYP-like sensor domain (PAS domain)"/>
    <property type="match status" value="1"/>
</dbReference>
<dbReference type="Pfam" id="PF00512">
    <property type="entry name" value="HisKA"/>
    <property type="match status" value="1"/>
</dbReference>
<name>A0ABM7PDG6_9BACT</name>
<dbReference type="SUPFAM" id="SSF158472">
    <property type="entry name" value="HAMP domain-like"/>
    <property type="match status" value="1"/>
</dbReference>
<dbReference type="CDD" id="cd18773">
    <property type="entry name" value="PDC1_HK_sensor"/>
    <property type="match status" value="1"/>
</dbReference>
<dbReference type="EMBL" id="AP024488">
    <property type="protein sequence ID" value="BCS95214.1"/>
    <property type="molecule type" value="Genomic_DNA"/>
</dbReference>
<dbReference type="InterPro" id="IPR001789">
    <property type="entry name" value="Sig_transdc_resp-reg_receiver"/>
</dbReference>
<evidence type="ECO:0000313" key="14">
    <source>
        <dbReference type="Proteomes" id="UP001320148"/>
    </source>
</evidence>
<dbReference type="PROSITE" id="PS50112">
    <property type="entry name" value="PAS"/>
    <property type="match status" value="1"/>
</dbReference>
<comment type="subcellular location">
    <subcellularLocation>
        <location evidence="2">Membrane</location>
    </subcellularLocation>
</comment>
<dbReference type="InterPro" id="IPR036097">
    <property type="entry name" value="HisK_dim/P_sf"/>
</dbReference>
<feature type="domain" description="Response regulatory" evidence="10">
    <location>
        <begin position="780"/>
        <end position="896"/>
    </location>
</feature>
<keyword evidence="8" id="KW-0812">Transmembrane</keyword>
<dbReference type="CDD" id="cd00156">
    <property type="entry name" value="REC"/>
    <property type="match status" value="1"/>
</dbReference>
<proteinExistence type="predicted"/>
<evidence type="ECO:0000259" key="10">
    <source>
        <dbReference type="PROSITE" id="PS50110"/>
    </source>
</evidence>
<keyword evidence="8" id="KW-1133">Transmembrane helix</keyword>
<dbReference type="Gene3D" id="3.30.450.20">
    <property type="entry name" value="PAS domain"/>
    <property type="match status" value="2"/>
</dbReference>
<dbReference type="InterPro" id="IPR003661">
    <property type="entry name" value="HisK_dim/P_dom"/>
</dbReference>
<dbReference type="InterPro" id="IPR003660">
    <property type="entry name" value="HAMP_dom"/>
</dbReference>
<dbReference type="NCBIfam" id="TIGR00229">
    <property type="entry name" value="sensory_box"/>
    <property type="match status" value="1"/>
</dbReference>
<feature type="domain" description="Histidine kinase" evidence="9">
    <location>
        <begin position="537"/>
        <end position="761"/>
    </location>
</feature>
<dbReference type="SMART" id="SM00387">
    <property type="entry name" value="HATPase_c"/>
    <property type="match status" value="1"/>
</dbReference>
<dbReference type="InterPro" id="IPR035965">
    <property type="entry name" value="PAS-like_dom_sf"/>
</dbReference>
<dbReference type="RefSeq" id="WP_236891485.1">
    <property type="nucleotide sequence ID" value="NZ_AP024488.1"/>
</dbReference>
<dbReference type="CDD" id="cd00130">
    <property type="entry name" value="PAS"/>
    <property type="match status" value="1"/>
</dbReference>
<evidence type="ECO:0000256" key="2">
    <source>
        <dbReference type="ARBA" id="ARBA00004370"/>
    </source>
</evidence>
<dbReference type="Gene3D" id="3.40.50.2300">
    <property type="match status" value="1"/>
</dbReference>
<feature type="transmembrane region" description="Helical" evidence="8">
    <location>
        <begin position="12"/>
        <end position="29"/>
    </location>
</feature>
<sequence length="899" mass="101181">MRLSIRLKLTGTYAIVMIALVMMSGYAIHTTKAIFIREIGQSSVLVAQEVFKRMDQRLYHFMNELQIHTMGHPFQQELGVSNAAFEAMGDRADYVNREASLWNDGDRSVLKKDVLNSHSSEHLRELYYTNFERRYGYSLVENVILTNRYGAVVIMVTGETPYDHGEALWWKTVRESGSFVGNIHRNRTTGKTGIDLAVAVTDERGRFAGGLLLRLNIRQLIREAEVGVRKYHSTRIQIVTEDGRLLYATSPHRYLEDVSMSEVYPYLAEEEGFVVTKKGEPRIYSFTHSRGFKFFEGLNWNLVISHRLDDVLASYRSLQVSLIVFTMIMASLTLALVILLAARVTSPLRELMEGIQTLGEGGYGSPVKVRSRDEFGDLARAFNEMMERRRRMEADLHFAGFAMDHASDAALWVSPDGMITYVNEALCDSLGYGRRDLLGAHIETVDQGVSREVWSDYWNELKSRGHLTVERAFETNDGRSLPVEVVVNHMEFRGREYLCAFARDISERKRNEDERLQMERRLRQAQKMEAIGTLAGGIAHDFNNILSVILGYADMAREDLPRGAPALDDIREVLKAGNRARDLVAQILAFSRQSETEHIPFQPASIIKEGVKMLRASLPSTIIIKENINPECGVIVSDPTQMNQVLINLCTNAFHAMEKEGGILTVELKNETVDKKAIEPGSELQPGRYVKLTVQDSGPGIPDAIQERIFEPYFTTKEVGRGTGMGLAIVHGIMKSCGGFITLESRVGQGATFRLYFPASREAAFPALDDGVDVPGGSERILFVDDEPYLAEMGQEMLERLGYQVTVARESIKAWELFEKDPEAFDLVITDQTMPEMTGAALSEYILRLRPGFPIILCTGYSSLISEEKAKSMGIREFALKPLVKRDIAYLIRKVLGTP</sequence>
<dbReference type="InterPro" id="IPR011006">
    <property type="entry name" value="CheY-like_superfamily"/>
</dbReference>
<dbReference type="InterPro" id="IPR003594">
    <property type="entry name" value="HATPase_dom"/>
</dbReference>
<dbReference type="Pfam" id="PF00072">
    <property type="entry name" value="Response_reg"/>
    <property type="match status" value="1"/>
</dbReference>
<dbReference type="CDD" id="cd06225">
    <property type="entry name" value="HAMP"/>
    <property type="match status" value="1"/>
</dbReference>
<dbReference type="SMART" id="SM00304">
    <property type="entry name" value="HAMP"/>
    <property type="match status" value="1"/>
</dbReference>
<organism evidence="13 14">
    <name type="scientific">Desulfoluna limicola</name>
    <dbReference type="NCBI Taxonomy" id="2810562"/>
    <lineage>
        <taxon>Bacteria</taxon>
        <taxon>Pseudomonadati</taxon>
        <taxon>Thermodesulfobacteriota</taxon>
        <taxon>Desulfobacteria</taxon>
        <taxon>Desulfobacterales</taxon>
        <taxon>Desulfolunaceae</taxon>
        <taxon>Desulfoluna</taxon>
    </lineage>
</organism>
<evidence type="ECO:0000259" key="9">
    <source>
        <dbReference type="PROSITE" id="PS50109"/>
    </source>
</evidence>
<dbReference type="Proteomes" id="UP001320148">
    <property type="component" value="Chromosome"/>
</dbReference>
<dbReference type="InterPro" id="IPR004358">
    <property type="entry name" value="Sig_transdc_His_kin-like_C"/>
</dbReference>
<evidence type="ECO:0000313" key="13">
    <source>
        <dbReference type="EMBL" id="BCS95214.1"/>
    </source>
</evidence>
<dbReference type="EC" id="2.7.13.3" evidence="3"/>
<dbReference type="Gene3D" id="6.10.340.10">
    <property type="match status" value="1"/>
</dbReference>
<dbReference type="InterPro" id="IPR000014">
    <property type="entry name" value="PAS"/>
</dbReference>
<accession>A0ABM7PDG6</accession>
<dbReference type="SUPFAM" id="SSF47384">
    <property type="entry name" value="Homodimeric domain of signal transducing histidine kinase"/>
    <property type="match status" value="1"/>
</dbReference>
<keyword evidence="5" id="KW-0808">Transferase</keyword>
<dbReference type="SUPFAM" id="SSF55874">
    <property type="entry name" value="ATPase domain of HSP90 chaperone/DNA topoisomerase II/histidine kinase"/>
    <property type="match status" value="1"/>
</dbReference>
<reference evidence="13 14" key="1">
    <citation type="submission" date="2021-02" db="EMBL/GenBank/DDBJ databases">
        <title>Complete genome of Desulfoluna sp. strain ASN36.</title>
        <authorList>
            <person name="Takahashi A."/>
            <person name="Kojima H."/>
            <person name="Fukui M."/>
        </authorList>
    </citation>
    <scope>NUCLEOTIDE SEQUENCE [LARGE SCALE GENOMIC DNA]</scope>
    <source>
        <strain evidence="13 14">ASN36</strain>
    </source>
</reference>
<dbReference type="PANTHER" id="PTHR43065:SF42">
    <property type="entry name" value="TWO-COMPONENT SENSOR PPRA"/>
    <property type="match status" value="1"/>
</dbReference>
<feature type="domain" description="HAMP" evidence="12">
    <location>
        <begin position="342"/>
        <end position="394"/>
    </location>
</feature>
<dbReference type="PANTHER" id="PTHR43065">
    <property type="entry name" value="SENSOR HISTIDINE KINASE"/>
    <property type="match status" value="1"/>
</dbReference>
<evidence type="ECO:0000256" key="5">
    <source>
        <dbReference type="ARBA" id="ARBA00022679"/>
    </source>
</evidence>
<gene>
    <name evidence="13" type="ORF">DSLASN_08460</name>
</gene>
<evidence type="ECO:0000256" key="6">
    <source>
        <dbReference type="ARBA" id="ARBA00022777"/>
    </source>
</evidence>
<keyword evidence="4 7" id="KW-0597">Phosphoprotein</keyword>
<evidence type="ECO:0000256" key="8">
    <source>
        <dbReference type="SAM" id="Phobius"/>
    </source>
</evidence>